<evidence type="ECO:0000256" key="2">
    <source>
        <dbReference type="ARBA" id="ARBA00022475"/>
    </source>
</evidence>
<keyword evidence="2" id="KW-1003">Cell membrane</keyword>
<evidence type="ECO:0000256" key="11">
    <source>
        <dbReference type="SAM" id="SignalP"/>
    </source>
</evidence>
<feature type="compositionally biased region" description="Low complexity" evidence="10">
    <location>
        <begin position="130"/>
        <end position="143"/>
    </location>
</feature>
<dbReference type="SUPFAM" id="SSF49503">
    <property type="entry name" value="Cupredoxins"/>
    <property type="match status" value="1"/>
</dbReference>
<evidence type="ECO:0000256" key="10">
    <source>
        <dbReference type="SAM" id="MobiDB-lite"/>
    </source>
</evidence>
<dbReference type="Proteomes" id="UP001222027">
    <property type="component" value="Unassembled WGS sequence"/>
</dbReference>
<sequence>MANYLCLILLSFFMLISIAAGTHFKVGGSNGWSVPDTNAMSYSQWAEKNRFKIGDSLLFVYLPDEDSVLLVDADAYNRCNTSSFVDFFNDGNTVFTFTRSGHFYFISGKKDNCEKNEKIVVVVMADRSNSSSLAPSPLPASASSPPPPYGGMVEEPTAQPPPPNGASSRVVDIVSAIGAVLGALSYVF</sequence>
<comment type="caution">
    <text evidence="13">The sequence shown here is derived from an EMBL/GenBank/DDBJ whole genome shotgun (WGS) entry which is preliminary data.</text>
</comment>
<keyword evidence="8" id="KW-0449">Lipoprotein</keyword>
<feature type="signal peptide" evidence="11">
    <location>
        <begin position="1"/>
        <end position="21"/>
    </location>
</feature>
<comment type="subcellular location">
    <subcellularLocation>
        <location evidence="1">Cell membrane</location>
        <topology evidence="1">Lipid-anchor</topology>
        <topology evidence="1">GPI-anchor</topology>
    </subcellularLocation>
</comment>
<dbReference type="FunFam" id="2.60.40.420:FF:000066">
    <property type="entry name" value="Early nodulin-like protein 9"/>
    <property type="match status" value="1"/>
</dbReference>
<dbReference type="GO" id="GO:0098552">
    <property type="term" value="C:side of membrane"/>
    <property type="evidence" value="ECO:0007669"/>
    <property type="project" value="UniProtKB-KW"/>
</dbReference>
<reference evidence="13 14" key="1">
    <citation type="submission" date="2022-12" db="EMBL/GenBank/DDBJ databases">
        <title>Chromosome-scale assembly of the Ensete ventricosum genome.</title>
        <authorList>
            <person name="Dussert Y."/>
            <person name="Stocks J."/>
            <person name="Wendawek A."/>
            <person name="Woldeyes F."/>
            <person name="Nichols R.A."/>
            <person name="Borrell J.S."/>
        </authorList>
    </citation>
    <scope>NUCLEOTIDE SEQUENCE [LARGE SCALE GENOMIC DNA]</scope>
    <source>
        <strain evidence="14">cv. Maze</strain>
        <tissue evidence="13">Seeds</tissue>
    </source>
</reference>
<dbReference type="PANTHER" id="PTHR33021">
    <property type="entry name" value="BLUE COPPER PROTEIN"/>
    <property type="match status" value="1"/>
</dbReference>
<dbReference type="PANTHER" id="PTHR33021:SF253">
    <property type="entry name" value="EARLY NODULIN-LIKE PROTEIN 9"/>
    <property type="match status" value="1"/>
</dbReference>
<keyword evidence="7" id="KW-0325">Glycoprotein</keyword>
<gene>
    <name evidence="13" type="ORF">OPV22_033113</name>
</gene>
<evidence type="ECO:0000313" key="14">
    <source>
        <dbReference type="Proteomes" id="UP001222027"/>
    </source>
</evidence>
<dbReference type="AlphaFoldDB" id="A0AAV8PP64"/>
<dbReference type="PROSITE" id="PS51485">
    <property type="entry name" value="PHYTOCYANIN"/>
    <property type="match status" value="1"/>
</dbReference>
<feature type="region of interest" description="Disordered" evidence="10">
    <location>
        <begin position="129"/>
        <end position="166"/>
    </location>
</feature>
<organism evidence="13 14">
    <name type="scientific">Ensete ventricosum</name>
    <name type="common">Abyssinian banana</name>
    <name type="synonym">Musa ensete</name>
    <dbReference type="NCBI Taxonomy" id="4639"/>
    <lineage>
        <taxon>Eukaryota</taxon>
        <taxon>Viridiplantae</taxon>
        <taxon>Streptophyta</taxon>
        <taxon>Embryophyta</taxon>
        <taxon>Tracheophyta</taxon>
        <taxon>Spermatophyta</taxon>
        <taxon>Magnoliopsida</taxon>
        <taxon>Liliopsida</taxon>
        <taxon>Zingiberales</taxon>
        <taxon>Musaceae</taxon>
        <taxon>Ensete</taxon>
    </lineage>
</organism>
<accession>A0AAV8PP64</accession>
<comment type="similarity">
    <text evidence="9">Belongs to the early nodulin-like (ENODL) family.</text>
</comment>
<evidence type="ECO:0000256" key="6">
    <source>
        <dbReference type="ARBA" id="ARBA00023157"/>
    </source>
</evidence>
<name>A0AAV8PP64_ENSVE</name>
<keyword evidence="3" id="KW-0336">GPI-anchor</keyword>
<dbReference type="GO" id="GO:0009055">
    <property type="term" value="F:electron transfer activity"/>
    <property type="evidence" value="ECO:0007669"/>
    <property type="project" value="InterPro"/>
</dbReference>
<evidence type="ECO:0000256" key="8">
    <source>
        <dbReference type="ARBA" id="ARBA00023288"/>
    </source>
</evidence>
<proteinExistence type="inferred from homology"/>
<keyword evidence="4 11" id="KW-0732">Signal</keyword>
<evidence type="ECO:0000256" key="1">
    <source>
        <dbReference type="ARBA" id="ARBA00004609"/>
    </source>
</evidence>
<dbReference type="InterPro" id="IPR039391">
    <property type="entry name" value="Phytocyanin-like"/>
</dbReference>
<dbReference type="InterPro" id="IPR003245">
    <property type="entry name" value="Phytocyanin_dom"/>
</dbReference>
<dbReference type="InterPro" id="IPR008972">
    <property type="entry name" value="Cupredoxin"/>
</dbReference>
<dbReference type="GO" id="GO:0005886">
    <property type="term" value="C:plasma membrane"/>
    <property type="evidence" value="ECO:0007669"/>
    <property type="project" value="UniProtKB-SubCell"/>
</dbReference>
<feature type="chain" id="PRO_5043451467" description="Phytocyanin domain-containing protein" evidence="11">
    <location>
        <begin position="22"/>
        <end position="188"/>
    </location>
</feature>
<evidence type="ECO:0000256" key="5">
    <source>
        <dbReference type="ARBA" id="ARBA00023136"/>
    </source>
</evidence>
<evidence type="ECO:0000259" key="12">
    <source>
        <dbReference type="PROSITE" id="PS51485"/>
    </source>
</evidence>
<keyword evidence="6" id="KW-1015">Disulfide bond</keyword>
<dbReference type="CDD" id="cd11019">
    <property type="entry name" value="OsENODL1_like"/>
    <property type="match status" value="1"/>
</dbReference>
<dbReference type="InterPro" id="IPR041846">
    <property type="entry name" value="ENL_dom"/>
</dbReference>
<dbReference type="Gene3D" id="2.60.40.420">
    <property type="entry name" value="Cupredoxins - blue copper proteins"/>
    <property type="match status" value="1"/>
</dbReference>
<dbReference type="Pfam" id="PF02298">
    <property type="entry name" value="Cu_bind_like"/>
    <property type="match status" value="1"/>
</dbReference>
<evidence type="ECO:0000256" key="7">
    <source>
        <dbReference type="ARBA" id="ARBA00023180"/>
    </source>
</evidence>
<evidence type="ECO:0000256" key="3">
    <source>
        <dbReference type="ARBA" id="ARBA00022622"/>
    </source>
</evidence>
<feature type="domain" description="Phytocyanin" evidence="12">
    <location>
        <begin position="22"/>
        <end position="125"/>
    </location>
</feature>
<evidence type="ECO:0000256" key="9">
    <source>
        <dbReference type="ARBA" id="ARBA00035011"/>
    </source>
</evidence>
<keyword evidence="5" id="KW-0472">Membrane</keyword>
<keyword evidence="14" id="KW-1185">Reference proteome</keyword>
<dbReference type="EMBL" id="JAQQAF010000009">
    <property type="protein sequence ID" value="KAJ8460187.1"/>
    <property type="molecule type" value="Genomic_DNA"/>
</dbReference>
<protein>
    <recommendedName>
        <fullName evidence="12">Phytocyanin domain-containing protein</fullName>
    </recommendedName>
</protein>
<evidence type="ECO:0000256" key="4">
    <source>
        <dbReference type="ARBA" id="ARBA00022729"/>
    </source>
</evidence>
<evidence type="ECO:0000313" key="13">
    <source>
        <dbReference type="EMBL" id="KAJ8460187.1"/>
    </source>
</evidence>